<protein>
    <recommendedName>
        <fullName evidence="3">Kelch motif family protein</fullName>
    </recommendedName>
</protein>
<dbReference type="EMBL" id="ASPP01029225">
    <property type="protein sequence ID" value="ETO04542.1"/>
    <property type="molecule type" value="Genomic_DNA"/>
</dbReference>
<dbReference type="InterPro" id="IPR011043">
    <property type="entry name" value="Gal_Oxase/kelch_b-propeller"/>
</dbReference>
<organism evidence="1 2">
    <name type="scientific">Reticulomyxa filosa</name>
    <dbReference type="NCBI Taxonomy" id="46433"/>
    <lineage>
        <taxon>Eukaryota</taxon>
        <taxon>Sar</taxon>
        <taxon>Rhizaria</taxon>
        <taxon>Retaria</taxon>
        <taxon>Foraminifera</taxon>
        <taxon>Monothalamids</taxon>
        <taxon>Reticulomyxidae</taxon>
        <taxon>Reticulomyxa</taxon>
    </lineage>
</organism>
<name>X6LTU8_RETFI</name>
<accession>X6LTU8</accession>
<keyword evidence="2" id="KW-1185">Reference proteome</keyword>
<dbReference type="AlphaFoldDB" id="X6LTU8"/>
<dbReference type="InterPro" id="IPR015915">
    <property type="entry name" value="Kelch-typ_b-propeller"/>
</dbReference>
<comment type="caution">
    <text evidence="1">The sequence shown here is derived from an EMBL/GenBank/DDBJ whole genome shotgun (WGS) entry which is preliminary data.</text>
</comment>
<proteinExistence type="predicted"/>
<dbReference type="SUPFAM" id="SSF50965">
    <property type="entry name" value="Galactose oxidase, central domain"/>
    <property type="match status" value="1"/>
</dbReference>
<evidence type="ECO:0000313" key="2">
    <source>
        <dbReference type="Proteomes" id="UP000023152"/>
    </source>
</evidence>
<dbReference type="Gene3D" id="2.120.10.80">
    <property type="entry name" value="Kelch-type beta propeller"/>
    <property type="match status" value="2"/>
</dbReference>
<reference evidence="1 2" key="1">
    <citation type="journal article" date="2013" name="Curr. Biol.">
        <title>The Genome of the Foraminiferan Reticulomyxa filosa.</title>
        <authorList>
            <person name="Glockner G."/>
            <person name="Hulsmann N."/>
            <person name="Schleicher M."/>
            <person name="Noegel A.A."/>
            <person name="Eichinger L."/>
            <person name="Gallinger C."/>
            <person name="Pawlowski J."/>
            <person name="Sierra R."/>
            <person name="Euteneuer U."/>
            <person name="Pillet L."/>
            <person name="Moustafa A."/>
            <person name="Platzer M."/>
            <person name="Groth M."/>
            <person name="Szafranski K."/>
            <person name="Schliwa M."/>
        </authorList>
    </citation>
    <scope>NUCLEOTIDE SEQUENCE [LARGE SCALE GENOMIC DNA]</scope>
</reference>
<evidence type="ECO:0008006" key="3">
    <source>
        <dbReference type="Google" id="ProtNLM"/>
    </source>
</evidence>
<evidence type="ECO:0000313" key="1">
    <source>
        <dbReference type="EMBL" id="ETO04542.1"/>
    </source>
</evidence>
<sequence>MKFFRQYEESLKIQDLVGVFIVTKINNMGNRTITQKPPERQTRQKQKLTPSTSFQDLNDFSTTTVEQSQHIITPAPFQSLDELPILLSGSQCVLHKNEILICGGENERSCYSYHTIKNEYKFICSYPSDVILEGHCVVKLAENNNKDNNDISEITLLSFGGKYKHTLVMKYVNFWNSENYLKVKRYFNMLEYNGTIGVEELNEPDKYNIWIPLTDNHNHSISIGRDEDQYLGVRAVIGGSNNHLLFITYYKNNISVFDLNTFQFIKHDTLPTNNYIRYHCFVSNSENGQEMMKINQEKKKKKSYEMLLFCKKTGLSIKYDEDNNAFRFHRLPVFDDISPFNKYAYVRVNDVILFFGGCCWRGDMRIVSKALHRYFIQRNTWITFEYTLSTPLYNCFGILDEDNTNIHIIGGSNNDKGMIFNHMKTNVSEWIYPQLVNFLQSFKFLVFLKHNRNLLHKTNTKINSQKITSNLFANIGFEF</sequence>
<gene>
    <name evidence="1" type="ORF">RFI_32852</name>
</gene>
<dbReference type="Proteomes" id="UP000023152">
    <property type="component" value="Unassembled WGS sequence"/>
</dbReference>